<accession>A0A1G5K7I5</accession>
<name>A0A1G5K7I5_9FLAO</name>
<gene>
    <name evidence="1" type="ORF">SAMN02927903_03110</name>
</gene>
<evidence type="ECO:0000313" key="2">
    <source>
        <dbReference type="Proteomes" id="UP000199354"/>
    </source>
</evidence>
<protein>
    <submittedName>
        <fullName evidence="1">Uncharacterized protein</fullName>
    </submittedName>
</protein>
<reference evidence="1 2" key="1">
    <citation type="submission" date="2016-10" db="EMBL/GenBank/DDBJ databases">
        <authorList>
            <person name="de Groot N.N."/>
        </authorList>
    </citation>
    <scope>NUCLEOTIDE SEQUENCE [LARGE SCALE GENOMIC DNA]</scope>
    <source>
        <strain evidence="1 2">CGMCC 1.7031</strain>
    </source>
</reference>
<proteinExistence type="predicted"/>
<evidence type="ECO:0000313" key="1">
    <source>
        <dbReference type="EMBL" id="SCY96211.1"/>
    </source>
</evidence>
<organism evidence="1 2">
    <name type="scientific">Flavobacterium caeni</name>
    <dbReference type="NCBI Taxonomy" id="490189"/>
    <lineage>
        <taxon>Bacteria</taxon>
        <taxon>Pseudomonadati</taxon>
        <taxon>Bacteroidota</taxon>
        <taxon>Flavobacteriia</taxon>
        <taxon>Flavobacteriales</taxon>
        <taxon>Flavobacteriaceae</taxon>
        <taxon>Flavobacterium</taxon>
    </lineage>
</organism>
<dbReference type="OrthoDB" id="1363190at2"/>
<dbReference type="AlphaFoldDB" id="A0A1G5K7I5"/>
<dbReference type="RefSeq" id="WP_091146540.1">
    <property type="nucleotide sequence ID" value="NZ_FMVF01000021.1"/>
</dbReference>
<dbReference type="EMBL" id="FMVF01000021">
    <property type="protein sequence ID" value="SCY96211.1"/>
    <property type="molecule type" value="Genomic_DNA"/>
</dbReference>
<sequence>MNNYHNLFPNAARTIASYNTFSQVIDLNSFEQKDFIENLGKKPDNEQRIFNVSIFRHEIAHWNDHISTLWGHTRLCLLYNALNARANNELQEFWRIKMYGDVCKQDTLFEYFTELHHAVNGSFHERWKAFVTAGLRFQANGYTNAEKPILFVSFRSNADVPIARVPISIASILETIATLEEYKIKFQSLGFVEDIVERKRLEKLFNTDLEKLIYNSKLTLYNVVSHLTANVMKASDIIWALETASAIGTIVLNLPISEMEKMKLAEFGSDDIDSRAAAFQQSCDKGYVFYNLLLNLLTSKGERTYNVIDLLSSSNLSSEKNIEEQVVLSMEQNIKNLIPGPFYSRAKKLMEFGLEIFKLRGIDGRKEGFDFTPENFTTMPHIMFGDTVYDDDAFNLGATMKKLERGEEISLAEEYFLFEYFQKKLDEFISICGI</sequence>
<dbReference type="Proteomes" id="UP000199354">
    <property type="component" value="Unassembled WGS sequence"/>
</dbReference>
<keyword evidence="2" id="KW-1185">Reference proteome</keyword>
<dbReference type="STRING" id="490189.SAMN02927903_03110"/>